<keyword evidence="16" id="KW-1185">Reference proteome</keyword>
<protein>
    <submittedName>
        <fullName evidence="14">Pickpocket 20, isoform C</fullName>
    </submittedName>
</protein>
<evidence type="ECO:0000256" key="12">
    <source>
        <dbReference type="RuleBase" id="RU000679"/>
    </source>
</evidence>
<keyword evidence="7" id="KW-0915">Sodium</keyword>
<dbReference type="AGR" id="FB:FBgn0039676"/>
<reference evidence="14 16" key="6">
    <citation type="journal article" date="2005" name="PLoS Comput. Biol.">
        <title>Combined evidence annotation of transposable elements in genome sequences.</title>
        <authorList>
            <person name="Quesneville H."/>
            <person name="Bergman C.M."/>
            <person name="Andrieu O."/>
            <person name="Autard D."/>
            <person name="Nouaud D."/>
            <person name="Ashburner M."/>
            <person name="Anxolabehere D."/>
        </authorList>
    </citation>
    <scope>NUCLEOTIDE SEQUENCE [LARGE SCALE GENOMIC DNA]</scope>
    <source>
        <strain evidence="16">Berkeley</strain>
    </source>
</reference>
<dbReference type="Gene3D" id="2.60.470.10">
    <property type="entry name" value="Acid-sensing ion channels like domains"/>
    <property type="match status" value="1"/>
</dbReference>
<evidence type="ECO:0000256" key="4">
    <source>
        <dbReference type="ARBA" id="ARBA00022461"/>
    </source>
</evidence>
<dbReference type="CTD" id="43486"/>
<evidence type="ECO:0000313" key="15">
    <source>
        <dbReference type="FlyBase" id="FBgn0039676"/>
    </source>
</evidence>
<keyword evidence="6 13" id="KW-1133">Transmembrane helix</keyword>
<reference evidence="14 16" key="3">
    <citation type="journal article" date="2002" name="Genome Biol.">
        <title>Annotation of the Drosophila melanogaster euchromatic genome: a systematic review.</title>
        <authorList>
            <person name="Misra S."/>
            <person name="Crosby M.A."/>
            <person name="Mungall C.J."/>
            <person name="Matthews B.B."/>
            <person name="Campbell K.S."/>
            <person name="Hradecky P."/>
            <person name="Huang Y."/>
            <person name="Kaminker J.S."/>
            <person name="Millburn G.H."/>
            <person name="Prochnik S.E."/>
            <person name="Smith C.D."/>
            <person name="Tupy J.L."/>
            <person name="Whitfied E.J."/>
            <person name="Bayraktaroglu L."/>
            <person name="Berman B.P."/>
            <person name="Bettencourt B.R."/>
            <person name="Celniker S.E."/>
            <person name="de Grey A.D."/>
            <person name="Drysdale R.A."/>
            <person name="Harris N.L."/>
            <person name="Richter J."/>
            <person name="Russo S."/>
            <person name="Schroeder A.J."/>
            <person name="Shu S.Q."/>
            <person name="Stapleton M."/>
            <person name="Yamada C."/>
            <person name="Ashburner M."/>
            <person name="Gelbart W.M."/>
            <person name="Rubin G.M."/>
            <person name="Lewis S.E."/>
        </authorList>
    </citation>
    <scope>GENOME REANNOTATION</scope>
    <source>
        <strain evidence="16">Berkeley</strain>
    </source>
</reference>
<evidence type="ECO:0000256" key="2">
    <source>
        <dbReference type="ARBA" id="ARBA00007193"/>
    </source>
</evidence>
<dbReference type="PRINTS" id="PR01078">
    <property type="entry name" value="AMINACHANNEL"/>
</dbReference>
<keyword evidence="5 12" id="KW-0812">Transmembrane</keyword>
<dbReference type="OrthoDB" id="5874059at2759"/>
<dbReference type="Proteomes" id="UP000000803">
    <property type="component" value="Chromosome 3R"/>
</dbReference>
<proteinExistence type="inferred from homology"/>
<evidence type="ECO:0000256" key="5">
    <source>
        <dbReference type="ARBA" id="ARBA00022692"/>
    </source>
</evidence>
<evidence type="ECO:0000256" key="9">
    <source>
        <dbReference type="ARBA" id="ARBA00023136"/>
    </source>
</evidence>
<reference evidence="14 16" key="10">
    <citation type="journal article" date="2015" name="G3 (Bethesda)">
        <title>Gene Model Annotations for Drosophila melanogaster: The Rule-Benders.</title>
        <authorList>
            <consortium name="FlyBase Consortium"/>
            <person name="Crosby M.A."/>
            <person name="Gramates L.S."/>
            <person name="Dos Santos G."/>
            <person name="Matthews B.B."/>
            <person name="St Pierre S.E."/>
            <person name="Zhou P."/>
            <person name="Schroeder A.J."/>
            <person name="Falls K."/>
            <person name="Emmert D.B."/>
            <person name="Russo S.M."/>
            <person name="Gelbart W.M."/>
            <person name="null"/>
        </authorList>
    </citation>
    <scope>NUCLEOTIDE SEQUENCE [LARGE SCALE GENOMIC DNA]</scope>
    <source>
        <strain evidence="16">Berkeley</strain>
    </source>
</reference>
<keyword evidence="10 12" id="KW-0739">Sodium transport</keyword>
<dbReference type="GO" id="GO:0005272">
    <property type="term" value="F:sodium channel activity"/>
    <property type="evidence" value="ECO:0000250"/>
    <property type="project" value="FlyBase"/>
</dbReference>
<dbReference type="FlyBase" id="FBgn0039676">
    <property type="gene designation" value="ppk20"/>
</dbReference>
<dbReference type="PANTHER" id="PTHR11690:SF299">
    <property type="entry name" value="PICKPOCKET 20, ISOFORM A"/>
    <property type="match status" value="1"/>
</dbReference>
<evidence type="ECO:0000256" key="11">
    <source>
        <dbReference type="ARBA" id="ARBA00023303"/>
    </source>
</evidence>
<keyword evidence="9 13" id="KW-0472">Membrane</keyword>
<reference evidence="14 16" key="7">
    <citation type="journal article" date="2007" name="Science">
        <title>The Release 5.1 annotation of Drosophila melanogaster heterochromatin.</title>
        <authorList>
            <person name="Smith C.D."/>
            <person name="Shu S."/>
            <person name="Mungall C.J."/>
            <person name="Karpen G.H."/>
        </authorList>
    </citation>
    <scope>NUCLEOTIDE SEQUENCE [LARGE SCALE GENOMIC DNA]</scope>
    <source>
        <strain evidence="16">Berkeley</strain>
    </source>
</reference>
<dbReference type="GeneID" id="43486"/>
<reference evidence="14 16" key="8">
    <citation type="journal article" date="2007" name="Science">
        <title>Sequence finishing and mapping of Drosophila melanogaster heterochromatin.</title>
        <authorList>
            <person name="Hoskins R.A."/>
            <person name="Carlson J.W."/>
            <person name="Kennedy C."/>
            <person name="Acevedo D."/>
            <person name="Evans-Holm M."/>
            <person name="Frise E."/>
            <person name="Wan K.H."/>
            <person name="Park S."/>
            <person name="Mendez-Lago M."/>
            <person name="Rossi F."/>
            <person name="Villasante A."/>
            <person name="Dimitri P."/>
            <person name="Karpen G.H."/>
            <person name="Celniker S.E."/>
        </authorList>
    </citation>
    <scope>NUCLEOTIDE SEQUENCE [LARGE SCALE GENOMIC DNA]</scope>
    <source>
        <strain evidence="16">Berkeley</strain>
    </source>
</reference>
<sequence>MAKGDNSVKPTEAAGFGDNERCLADLLKVHFRSYCEKSTIHCVRYLYDSHLHNLERIIWSMLLIISIGLSFFFYLLLSERFVSQKLQTVVHDPQFPVFLVPFPAVGICTDNRINWNKLEAAKEQFLPTNASVELVESFTVLVSRMETLRFGSYLSSLAELEDDNLEAVGFVNLTELAIFMTLQCSDIMVPKSCLWRSSSFNCCEYFVLEKTEFGFCLVFNSEVSPRSKAIKQKEGNNFYPRHNAKAGQSTGLNFDLILNESFRRPDSQANNNVYVSICQAPDQLNNVVYSITQNTETYVTVRPGLTWTDNTTRSIPPERRNCLFADEQGELDANDSAKNFGKPFQLSNCLNRCHESYLIQLCNCSLPIFFLYNHRVPDCNAVSLRCLARHNDIFSYDKRRDEDALFSATKLGMTCSCLVDCYLLDYYTSTTTLPLSAHKLPKDPHQKLFRVDVHYQVETTPLYRTSLEFTIIDLIANLGGIFGLCLGASMVSAFELIYYLTVGLAMHLYDHQYYGVLFKHLKAKWVNLKGYLRNEVGHLAENPAAHKDTNDRKLRHPFNYRKNVW</sequence>
<dbReference type="ExpressionAtlas" id="A0A0B4KHV2">
    <property type="expression patterns" value="baseline and differential"/>
</dbReference>
<dbReference type="FunFam" id="1.10.287.770:FF:000021">
    <property type="entry name" value="Pickpocket 20, isoform B"/>
    <property type="match status" value="1"/>
</dbReference>
<evidence type="ECO:0000256" key="7">
    <source>
        <dbReference type="ARBA" id="ARBA00023053"/>
    </source>
</evidence>
<reference evidence="14 16" key="4">
    <citation type="journal article" date="2002" name="Genome Biol.">
        <title>The transposable elements of the Drosophila melanogaster euchromatin: a genomics perspective.</title>
        <authorList>
            <person name="Kaminker J.S."/>
            <person name="Bergman C.M."/>
            <person name="Kronmiller B."/>
            <person name="Carlson J."/>
            <person name="Svirskas R."/>
            <person name="Patel S."/>
            <person name="Frise E."/>
            <person name="Wheeler D.A."/>
            <person name="Lewis S.E."/>
            <person name="Rubin G.M."/>
            <person name="Ashburner M."/>
            <person name="Celniker S.E."/>
        </authorList>
    </citation>
    <scope>NUCLEOTIDE SEQUENCE [LARGE SCALE GENOMIC DNA]</scope>
    <source>
        <strain evidence="16">Berkeley</strain>
    </source>
</reference>
<evidence type="ECO:0000313" key="14">
    <source>
        <dbReference type="EMBL" id="AGB96455.1"/>
    </source>
</evidence>
<dbReference type="FunFam" id="2.60.470.10:FF:000015">
    <property type="entry name" value="Pickpocket 20, isoform B"/>
    <property type="match status" value="1"/>
</dbReference>
<dbReference type="BioGRID-ORCS" id="43486">
    <property type="hits" value="0 hits in 1 CRISPR screen"/>
</dbReference>
<dbReference type="GO" id="GO:0006814">
    <property type="term" value="P:sodium ion transport"/>
    <property type="evidence" value="ECO:0000250"/>
    <property type="project" value="FlyBase"/>
</dbReference>
<dbReference type="EMBL" id="AE014297">
    <property type="protein sequence ID" value="AGB96455.1"/>
    <property type="molecule type" value="Genomic_DNA"/>
</dbReference>
<evidence type="ECO:0000256" key="8">
    <source>
        <dbReference type="ARBA" id="ARBA00023065"/>
    </source>
</evidence>
<evidence type="ECO:0000256" key="1">
    <source>
        <dbReference type="ARBA" id="ARBA00004141"/>
    </source>
</evidence>
<dbReference type="RefSeq" id="NP_001263075.1">
    <property type="nucleotide sequence ID" value="NM_001276146.1"/>
</dbReference>
<dbReference type="AlphaFoldDB" id="A0A0B4KHV2"/>
<evidence type="ECO:0000256" key="3">
    <source>
        <dbReference type="ARBA" id="ARBA00022448"/>
    </source>
</evidence>
<evidence type="ECO:0000256" key="13">
    <source>
        <dbReference type="SAM" id="Phobius"/>
    </source>
</evidence>
<reference evidence="14 16" key="2">
    <citation type="journal article" date="2002" name="Genome Biol.">
        <title>Finishing a whole-genome shotgun: release 3 of the Drosophila melanogaster euchromatic genome sequence.</title>
        <authorList>
            <person name="Celniker S.E."/>
            <person name="Wheeler D.A."/>
            <person name="Kronmiller B."/>
            <person name="Carlson J.W."/>
            <person name="Halpern A."/>
            <person name="Patel S."/>
            <person name="Adams M."/>
            <person name="Champe M."/>
            <person name="Dugan S.P."/>
            <person name="Frise E."/>
            <person name="Hodgson A."/>
            <person name="George R.A."/>
            <person name="Hoskins R.A."/>
            <person name="Laverty T."/>
            <person name="Muzny D.M."/>
            <person name="Nelson C.R."/>
            <person name="Pacleb J.M."/>
            <person name="Park S."/>
            <person name="Pfeiffer B.D."/>
            <person name="Richards S."/>
            <person name="Sodergren E.J."/>
            <person name="Svirskas R."/>
            <person name="Tabor P.E."/>
            <person name="Wan K."/>
            <person name="Stapleton M."/>
            <person name="Sutton G.G."/>
            <person name="Venter C."/>
            <person name="Weinstock G."/>
            <person name="Scherer S.E."/>
            <person name="Myers E.W."/>
            <person name="Gibbs R.A."/>
            <person name="Rubin G.M."/>
        </authorList>
    </citation>
    <scope>NUCLEOTIDE SEQUENCE [LARGE SCALE GENOMIC DNA]</scope>
    <source>
        <strain evidence="16">Berkeley</strain>
    </source>
</reference>
<reference evidence="14 16" key="9">
    <citation type="journal article" date="2015" name="G3 (Bethesda)">
        <title>Gene Model Annotations for Drosophila melanogaster: Impact of High-Throughput Data.</title>
        <authorList>
            <consortium name="FlyBase Consortium"/>
            <person name="Matthews B.B."/>
            <person name="Dos Santos G."/>
            <person name="Crosby M.A."/>
            <person name="Emmert D.B."/>
            <person name="St Pierre S.E."/>
            <person name="Gramates L.S."/>
            <person name="Zhou P."/>
            <person name="Schroeder A.J."/>
            <person name="Falls K."/>
            <person name="Strelets V."/>
            <person name="Russo S.M."/>
            <person name="Gelbart W.M."/>
            <person name="null"/>
        </authorList>
    </citation>
    <scope>NUCLEOTIDE SEQUENCE [LARGE SCALE GENOMIC DNA]</scope>
    <source>
        <strain evidence="16">Berkeley</strain>
    </source>
</reference>
<feature type="transmembrane region" description="Helical" evidence="13">
    <location>
        <begin position="57"/>
        <end position="77"/>
    </location>
</feature>
<evidence type="ECO:0000313" key="16">
    <source>
        <dbReference type="Proteomes" id="UP000000803"/>
    </source>
</evidence>
<gene>
    <name evidence="14 15" type="primary">ppk20</name>
    <name evidence="14" type="synonym">Dmel\CG7577</name>
    <name evidence="14" type="synonym">PPK20</name>
    <name evidence="14" type="synonym">Ppk20</name>
    <name evidence="14 15" type="ORF">CG7577</name>
    <name evidence="14" type="ORF">Dmel_CG7577</name>
</gene>
<dbReference type="Bgee" id="FBgn0039676">
    <property type="expression patterns" value="Expressed in thoracic segment and 1 other cell type or tissue"/>
</dbReference>
<dbReference type="VEuPathDB" id="VectorBase:FBgn0039676"/>
<accession>A0A0B4KHV2</accession>
<organism evidence="14 16">
    <name type="scientific">Drosophila melanogaster</name>
    <name type="common">Fruit fly</name>
    <dbReference type="NCBI Taxonomy" id="7227"/>
    <lineage>
        <taxon>Eukaryota</taxon>
        <taxon>Metazoa</taxon>
        <taxon>Ecdysozoa</taxon>
        <taxon>Arthropoda</taxon>
        <taxon>Hexapoda</taxon>
        <taxon>Insecta</taxon>
        <taxon>Pterygota</taxon>
        <taxon>Neoptera</taxon>
        <taxon>Endopterygota</taxon>
        <taxon>Diptera</taxon>
        <taxon>Brachycera</taxon>
        <taxon>Muscomorpha</taxon>
        <taxon>Ephydroidea</taxon>
        <taxon>Drosophilidae</taxon>
        <taxon>Drosophila</taxon>
        <taxon>Sophophora</taxon>
    </lineage>
</organism>
<dbReference type="GO" id="GO:0016020">
    <property type="term" value="C:membrane"/>
    <property type="evidence" value="ECO:0000250"/>
    <property type="project" value="FlyBase"/>
</dbReference>
<evidence type="ECO:0000256" key="6">
    <source>
        <dbReference type="ARBA" id="ARBA00022989"/>
    </source>
</evidence>
<dbReference type="PANTHER" id="PTHR11690">
    <property type="entry name" value="AMILORIDE-SENSITIVE SODIUM CHANNEL-RELATED"/>
    <property type="match status" value="1"/>
</dbReference>
<keyword evidence="4 12" id="KW-0894">Sodium channel</keyword>
<dbReference type="Pfam" id="PF00858">
    <property type="entry name" value="ASC"/>
    <property type="match status" value="1"/>
</dbReference>
<evidence type="ECO:0000256" key="10">
    <source>
        <dbReference type="ARBA" id="ARBA00023201"/>
    </source>
</evidence>
<reference evidence="14 16" key="11">
    <citation type="journal article" date="2015" name="Genome Res.">
        <title>The Release 6 reference sequence of the Drosophila melanogaster genome.</title>
        <authorList>
            <person name="Hoskins R.A."/>
            <person name="Carlson J.W."/>
            <person name="Wan K.H."/>
            <person name="Park S."/>
            <person name="Mendez I."/>
            <person name="Galle S.E."/>
            <person name="Booth B.W."/>
            <person name="Pfeiffer B.D."/>
            <person name="George R.A."/>
            <person name="Svirskas R."/>
            <person name="Krzywinski M."/>
            <person name="Schein J."/>
            <person name="Accardo M.C."/>
            <person name="Damia E."/>
            <person name="Messina G."/>
            <person name="Mendez-Lago M."/>
            <person name="de Pablos B."/>
            <person name="Demakova O.V."/>
            <person name="Andreyeva E.N."/>
            <person name="Boldyreva L.V."/>
            <person name="Marra M."/>
            <person name="Carvalho A.B."/>
            <person name="Dimitri P."/>
            <person name="Villasante A."/>
            <person name="Zhimulev I.F."/>
            <person name="Rubin G.M."/>
            <person name="Karpen G.H."/>
            <person name="Celniker S.E."/>
        </authorList>
    </citation>
    <scope>NUCLEOTIDE SEQUENCE [LARGE SCALE GENOMIC DNA]</scope>
    <source>
        <strain evidence="16">Berkeley</strain>
    </source>
</reference>
<feature type="transmembrane region" description="Helical" evidence="13">
    <location>
        <begin position="474"/>
        <end position="500"/>
    </location>
</feature>
<name>A0A0B4KHV2_DROME</name>
<comment type="subcellular location">
    <subcellularLocation>
        <location evidence="1">Membrane</location>
        <topology evidence="1">Multi-pass membrane protein</topology>
    </subcellularLocation>
</comment>
<keyword evidence="11 12" id="KW-0407">Ion channel</keyword>
<keyword evidence="8 12" id="KW-0406">Ion transport</keyword>
<dbReference type="InterPro" id="IPR001873">
    <property type="entry name" value="ENaC"/>
</dbReference>
<reference evidence="14 16" key="1">
    <citation type="journal article" date="2000" name="Science">
        <title>The genome sequence of Drosophila melanogaster.</title>
        <authorList>
            <person name="Adams M.D."/>
            <person name="Celniker S.E."/>
            <person name="Holt R.A."/>
            <person name="Evans C.A."/>
            <person name="Gocayne J.D."/>
            <person name="Amanatides P.G."/>
            <person name="Scherer S.E."/>
            <person name="Li P.W."/>
            <person name="Hoskins R.A."/>
            <person name="Galle R.F."/>
            <person name="George R.A."/>
            <person name="Lewis S.E."/>
            <person name="Richards S."/>
            <person name="Ashburner M."/>
            <person name="Henderson S.N."/>
            <person name="Sutton G.G."/>
            <person name="Wortman J.R."/>
            <person name="Yandell M.D."/>
            <person name="Zhang Q."/>
            <person name="Chen L.X."/>
            <person name="Brandon R.C."/>
            <person name="Rogers Y.H."/>
            <person name="Blazej R.G."/>
            <person name="Champe M."/>
            <person name="Pfeiffer B.D."/>
            <person name="Wan K.H."/>
            <person name="Doyle C."/>
            <person name="Baxter E.G."/>
            <person name="Helt G."/>
            <person name="Nelson C.R."/>
            <person name="Gabor G.L."/>
            <person name="Abril J.F."/>
            <person name="Agbayani A."/>
            <person name="An H.J."/>
            <person name="Andrews-Pfannkoch C."/>
            <person name="Baldwin D."/>
            <person name="Ballew R.M."/>
            <person name="Basu A."/>
            <person name="Baxendale J."/>
            <person name="Bayraktaroglu L."/>
            <person name="Beasley E.M."/>
            <person name="Beeson K.Y."/>
            <person name="Benos P.V."/>
            <person name="Berman B.P."/>
            <person name="Bhandari D."/>
            <person name="Bolshakov S."/>
            <person name="Borkova D."/>
            <person name="Botchan M.R."/>
            <person name="Bouck J."/>
            <person name="Brokstein P."/>
            <person name="Brottier P."/>
            <person name="Burtis K.C."/>
            <person name="Busam D.A."/>
            <person name="Butler H."/>
            <person name="Cadieu E."/>
            <person name="Center A."/>
            <person name="Chandra I."/>
            <person name="Cherry J.M."/>
            <person name="Cawley S."/>
            <person name="Dahlke C."/>
            <person name="Davenport L.B."/>
            <person name="Davies P."/>
            <person name="de Pablos B."/>
            <person name="Delcher A."/>
            <person name="Deng Z."/>
            <person name="Mays A.D."/>
            <person name="Dew I."/>
            <person name="Dietz S.M."/>
            <person name="Dodson K."/>
            <person name="Doup L.E."/>
            <person name="Downes M."/>
            <person name="Dugan-Rocha S."/>
            <person name="Dunkov B.C."/>
            <person name="Dunn P."/>
            <person name="Durbin K.J."/>
            <person name="Evangelista C.C."/>
            <person name="Ferraz C."/>
            <person name="Ferriera S."/>
            <person name="Fleischmann W."/>
            <person name="Fosler C."/>
            <person name="Gabrielian A.E."/>
            <person name="Garg N.S."/>
            <person name="Gelbart W.M."/>
            <person name="Glasser K."/>
            <person name="Glodek A."/>
            <person name="Gong F."/>
            <person name="Gorrell J.H."/>
            <person name="Gu Z."/>
            <person name="Guan P."/>
            <person name="Harris M."/>
            <person name="Harris N.L."/>
            <person name="Harvey D."/>
            <person name="Heiman T.J."/>
            <person name="Hernandez J.R."/>
            <person name="Houck J."/>
            <person name="Hostin D."/>
            <person name="Houston K.A."/>
            <person name="Howland T.J."/>
            <person name="Wei M.H."/>
            <person name="Ibegwam C."/>
            <person name="Jalali M."/>
            <person name="Kalush F."/>
            <person name="Karpen G.H."/>
            <person name="Ke Z."/>
            <person name="Kennison J.A."/>
            <person name="Ketchum K.A."/>
            <person name="Kimmel B.E."/>
            <person name="Kodira C.D."/>
            <person name="Kraft C."/>
            <person name="Kravitz S."/>
            <person name="Kulp D."/>
            <person name="Lai Z."/>
            <person name="Lasko P."/>
            <person name="Lei Y."/>
            <person name="Levitsky A.A."/>
            <person name="Li J."/>
            <person name="Li Z."/>
            <person name="Liang Y."/>
            <person name="Lin X."/>
            <person name="Liu X."/>
            <person name="Mattei B."/>
            <person name="McIntosh T.C."/>
            <person name="McLeod M.P."/>
            <person name="McPherson D."/>
            <person name="Merkulov G."/>
            <person name="Milshina N.V."/>
            <person name="Mobarry C."/>
            <person name="Morris J."/>
            <person name="Moshrefi A."/>
            <person name="Mount S.M."/>
            <person name="Moy M."/>
            <person name="Murphy B."/>
            <person name="Murphy L."/>
            <person name="Muzny D.M."/>
            <person name="Nelson D.L."/>
            <person name="Nelson D.R."/>
            <person name="Nelson K.A."/>
            <person name="Nixon K."/>
            <person name="Nusskern D.R."/>
            <person name="Pacleb J.M."/>
            <person name="Palazzolo M."/>
            <person name="Pittman G.S."/>
            <person name="Pan S."/>
            <person name="Pollard J."/>
            <person name="Puri V."/>
            <person name="Reese M.G."/>
            <person name="Reinert K."/>
            <person name="Remington K."/>
            <person name="Saunders R.D."/>
            <person name="Scheeler F."/>
            <person name="Shen H."/>
            <person name="Shue B.C."/>
            <person name="Siden-Kiamos I."/>
            <person name="Simpson M."/>
            <person name="Skupski M.P."/>
            <person name="Smith T."/>
            <person name="Spier E."/>
            <person name="Spradling A.C."/>
            <person name="Stapleton M."/>
            <person name="Strong R."/>
            <person name="Sun E."/>
            <person name="Svirskas R."/>
            <person name="Tector C."/>
            <person name="Turner R."/>
            <person name="Venter E."/>
            <person name="Wang A.H."/>
            <person name="Wang X."/>
            <person name="Wang Z.Y."/>
            <person name="Wassarman D.A."/>
            <person name="Weinstock G.M."/>
            <person name="Weissenbach J."/>
            <person name="Williams S.M."/>
            <person name="WoodageT"/>
            <person name="Worley K.C."/>
            <person name="Wu D."/>
            <person name="Yang S."/>
            <person name="Yao Q.A."/>
            <person name="Ye J."/>
            <person name="Yeh R.F."/>
            <person name="Zaveri J.S."/>
            <person name="Zhan M."/>
            <person name="Zhang G."/>
            <person name="Zhao Q."/>
            <person name="Zheng L."/>
            <person name="Zheng X.H."/>
            <person name="Zhong F.N."/>
            <person name="Zhong W."/>
            <person name="Zhou X."/>
            <person name="Zhu S."/>
            <person name="Zhu X."/>
            <person name="Smith H.O."/>
            <person name="Gibbs R.A."/>
            <person name="Myers E.W."/>
            <person name="Rubin G.M."/>
            <person name="Venter J.C."/>
        </authorList>
    </citation>
    <scope>NUCLEOTIDE SEQUENCE [LARGE SCALE GENOMIC DNA]</scope>
    <source>
        <strain evidence="16">Berkeley</strain>
    </source>
</reference>
<reference evidence="14 16" key="5">
    <citation type="journal article" date="2002" name="Genome Biol.">
        <title>Heterochromatic sequences in a Drosophila whole-genome shotgun assembly.</title>
        <authorList>
            <person name="Hoskins R.A."/>
            <person name="Smith C.D."/>
            <person name="Carlson J.W."/>
            <person name="Carvalho A.B."/>
            <person name="Halpern A."/>
            <person name="Kaminker J.S."/>
            <person name="Kennedy C."/>
            <person name="Mungall C.J."/>
            <person name="Sullivan B.A."/>
            <person name="Sutton G.G."/>
            <person name="Yasuhara J.C."/>
            <person name="Wakimoto B.T."/>
            <person name="Myers E.W."/>
            <person name="Celniker S.E."/>
            <person name="Rubin G.M."/>
            <person name="Karpen G.H."/>
        </authorList>
    </citation>
    <scope>NUCLEOTIDE SEQUENCE [LARGE SCALE GENOMIC DNA]</scope>
    <source>
        <strain evidence="16">Berkeley</strain>
    </source>
</reference>
<dbReference type="Gene3D" id="1.10.287.770">
    <property type="entry name" value="YojJ-like"/>
    <property type="match status" value="1"/>
</dbReference>
<comment type="similarity">
    <text evidence="2 12">Belongs to the amiloride-sensitive sodium channel (TC 1.A.6) family.</text>
</comment>
<keyword evidence="3 12" id="KW-0813">Transport</keyword>